<dbReference type="RefSeq" id="WP_272142310.1">
    <property type="nucleotide sequence ID" value="NZ_JAQNDM010000002.1"/>
</dbReference>
<reference evidence="2 3" key="1">
    <citation type="submission" date="2022-11" db="EMBL/GenBank/DDBJ databases">
        <title>Minimal conservation of predation-associated metabolite biosynthetic gene clusters underscores biosynthetic potential of Myxococcota including descriptions for ten novel species: Archangium lansinium sp. nov., Myxococcus landrumus sp. nov., Nannocystis bai.</title>
        <authorList>
            <person name="Ahearne A."/>
            <person name="Stevens C."/>
            <person name="Dowd S."/>
        </authorList>
    </citation>
    <scope>NUCLEOTIDE SEQUENCE [LARGE SCALE GENOMIC DNA]</scope>
    <source>
        <strain evidence="2 3">NCWAL01</strain>
    </source>
</reference>
<keyword evidence="3" id="KW-1185">Reference proteome</keyword>
<dbReference type="EMBL" id="JAQNDM010000002">
    <property type="protein sequence ID" value="MDC0712234.1"/>
    <property type="molecule type" value="Genomic_DNA"/>
</dbReference>
<sequence>MATQEKKQPADRPRQEPPEAETSNAGKRAHTENEEDDQEREALGRGGINDIPDGDGPRSDRGTNPLPGVYWTSYPGD</sequence>
<feature type="compositionally biased region" description="Basic and acidic residues" evidence="1">
    <location>
        <begin position="1"/>
        <end position="17"/>
    </location>
</feature>
<protein>
    <submittedName>
        <fullName evidence="2">Uncharacterized protein</fullName>
    </submittedName>
</protein>
<evidence type="ECO:0000313" key="2">
    <source>
        <dbReference type="EMBL" id="MDC0712234.1"/>
    </source>
</evidence>
<evidence type="ECO:0000256" key="1">
    <source>
        <dbReference type="SAM" id="MobiDB-lite"/>
    </source>
</evidence>
<dbReference type="Proteomes" id="UP001221838">
    <property type="component" value="Unassembled WGS sequence"/>
</dbReference>
<proteinExistence type="predicted"/>
<organism evidence="2 3">
    <name type="scientific">Stigmatella ashevillensis</name>
    <dbReference type="NCBI Taxonomy" id="2995309"/>
    <lineage>
        <taxon>Bacteria</taxon>
        <taxon>Pseudomonadati</taxon>
        <taxon>Myxococcota</taxon>
        <taxon>Myxococcia</taxon>
        <taxon>Myxococcales</taxon>
        <taxon>Cystobacterineae</taxon>
        <taxon>Archangiaceae</taxon>
        <taxon>Stigmatella</taxon>
    </lineage>
</organism>
<name>A0ABT5DF85_9BACT</name>
<comment type="caution">
    <text evidence="2">The sequence shown here is derived from an EMBL/GenBank/DDBJ whole genome shotgun (WGS) entry which is preliminary data.</text>
</comment>
<gene>
    <name evidence="2" type="ORF">POL68_27450</name>
</gene>
<evidence type="ECO:0000313" key="3">
    <source>
        <dbReference type="Proteomes" id="UP001221838"/>
    </source>
</evidence>
<accession>A0ABT5DF85</accession>
<feature type="region of interest" description="Disordered" evidence="1">
    <location>
        <begin position="1"/>
        <end position="77"/>
    </location>
</feature>